<dbReference type="NCBIfam" id="TIGR03158">
    <property type="entry name" value="cas3_cyano"/>
    <property type="match status" value="1"/>
</dbReference>
<dbReference type="GO" id="GO:0005829">
    <property type="term" value="C:cytosol"/>
    <property type="evidence" value="ECO:0007669"/>
    <property type="project" value="TreeGrafter"/>
</dbReference>
<keyword evidence="1" id="KW-0547">Nucleotide-binding</keyword>
<dbReference type="GO" id="GO:0003724">
    <property type="term" value="F:RNA helicase activity"/>
    <property type="evidence" value="ECO:0007669"/>
    <property type="project" value="TreeGrafter"/>
</dbReference>
<organism evidence="7 8">
    <name type="scientific">Marininema halotolerans</name>
    <dbReference type="NCBI Taxonomy" id="1155944"/>
    <lineage>
        <taxon>Bacteria</taxon>
        <taxon>Bacillati</taxon>
        <taxon>Bacillota</taxon>
        <taxon>Bacilli</taxon>
        <taxon>Bacillales</taxon>
        <taxon>Thermoactinomycetaceae</taxon>
        <taxon>Marininema</taxon>
    </lineage>
</organism>
<evidence type="ECO:0000256" key="3">
    <source>
        <dbReference type="ARBA" id="ARBA00022806"/>
    </source>
</evidence>
<name>A0A1I6SDV3_9BACL</name>
<evidence type="ECO:0000313" key="8">
    <source>
        <dbReference type="Proteomes" id="UP000198660"/>
    </source>
</evidence>
<evidence type="ECO:0000256" key="1">
    <source>
        <dbReference type="ARBA" id="ARBA00022741"/>
    </source>
</evidence>
<gene>
    <name evidence="7" type="ORF">SAMN05444972_10710</name>
</gene>
<accession>A0A1I6SDV3</accession>
<dbReference type="PANTHER" id="PTHR47959:SF13">
    <property type="entry name" value="ATP-DEPENDENT RNA HELICASE RHLE"/>
    <property type="match status" value="1"/>
</dbReference>
<dbReference type="OrthoDB" id="9810236at2"/>
<evidence type="ECO:0000259" key="6">
    <source>
        <dbReference type="SMART" id="SM00490"/>
    </source>
</evidence>
<keyword evidence="3" id="KW-0347">Helicase</keyword>
<keyword evidence="2" id="KW-0378">Hydrolase</keyword>
<dbReference type="SUPFAM" id="SSF52540">
    <property type="entry name" value="P-loop containing nucleoside triphosphate hydrolases"/>
    <property type="match status" value="1"/>
</dbReference>
<protein>
    <submittedName>
        <fullName evidence="7">CRISPR-associated helicase Cas3, subtype CYANO</fullName>
    </submittedName>
</protein>
<dbReference type="GO" id="GO:0003676">
    <property type="term" value="F:nucleic acid binding"/>
    <property type="evidence" value="ECO:0007669"/>
    <property type="project" value="InterPro"/>
</dbReference>
<evidence type="ECO:0000313" key="7">
    <source>
        <dbReference type="EMBL" id="SFS75119.1"/>
    </source>
</evidence>
<dbReference type="InterPro" id="IPR017575">
    <property type="entry name" value="CRISPR-assoc_helicase_Cas3"/>
</dbReference>
<dbReference type="SMART" id="SM00490">
    <property type="entry name" value="HELICc"/>
    <property type="match status" value="1"/>
</dbReference>
<dbReference type="AlphaFoldDB" id="A0A1I6SDV3"/>
<dbReference type="InterPro" id="IPR050079">
    <property type="entry name" value="DEAD_box_RNA_helicase"/>
</dbReference>
<dbReference type="InterPro" id="IPR001650">
    <property type="entry name" value="Helicase_C-like"/>
</dbReference>
<evidence type="ECO:0000256" key="5">
    <source>
        <dbReference type="ARBA" id="ARBA00038437"/>
    </source>
</evidence>
<evidence type="ECO:0000256" key="4">
    <source>
        <dbReference type="ARBA" id="ARBA00022840"/>
    </source>
</evidence>
<dbReference type="GO" id="GO:0005524">
    <property type="term" value="F:ATP binding"/>
    <property type="evidence" value="ECO:0007669"/>
    <property type="project" value="UniProtKB-KW"/>
</dbReference>
<sequence length="700" mass="82182">MTIHLKEATAYTYDVPFLKEIQPYAHQVVQSQMIKEAVTSNKPTIIWNQAMTGAGKTLANYSLLTHMPKIRALGMYPVNELIKDQYQSVKDSVELGKWDEVAIWTAEEMRGERKPGESKVDQIRRMTSSFYRSIFTNPDHLMLISQERFFSYKKGDVPELLYRLADYHLQIFDEFHLYDIAQVNFLAQWMALITSLFPSRGYAFVLSSATPRVEFFQLAKRMGIQIRNVQEEVDRWLEEERPRVYEERVYLEPLSLDLCSTNLHRWNTSERILEQWEEQVEYLRKWPTAKGIIILDSIHEAQMLAHTLRQKGYDVGEVHGLSDRTNSRIALAKPITVATATIEVGVDFKGDIHKDFLIFESRNAGSFMQRLGRVGRGSRRLPEPPIKVWAHVPSHVKECIDMDEWSEMTRQDLKRVVMDSYQRYQDFYPFLEKVGGMNLVHGYYLAKRHQLETANNPILESLKTIVEKMYGLGFEEQNRQYQTWKKLRMIEPILSFRGQNSLENQVLHPDQEERLDTFYPDIWFWDETEPKMPIKKYDFRHVLSRKRVRFEPKEVFLAKAKGFISAEEWSDWKKKFENDRVLGYATVMGIRDKPAKLYWKLPPNAHLYTEKVVRMKRLQLLSDDPGLNEQLSDLFSNPASTSWIVTILKISTGEANDRLKLPPMFRLHTAQTVQKADWCIAFNVDAFKLWSVWSQESVVY</sequence>
<dbReference type="InterPro" id="IPR011545">
    <property type="entry name" value="DEAD/DEAH_box_helicase_dom"/>
</dbReference>
<dbReference type="Gene3D" id="3.40.50.300">
    <property type="entry name" value="P-loop containing nucleotide triphosphate hydrolases"/>
    <property type="match status" value="2"/>
</dbReference>
<dbReference type="PANTHER" id="PTHR47959">
    <property type="entry name" value="ATP-DEPENDENT RNA HELICASE RHLE-RELATED"/>
    <property type="match status" value="1"/>
</dbReference>
<evidence type="ECO:0000256" key="2">
    <source>
        <dbReference type="ARBA" id="ARBA00022801"/>
    </source>
</evidence>
<reference evidence="8" key="1">
    <citation type="submission" date="2016-10" db="EMBL/GenBank/DDBJ databases">
        <authorList>
            <person name="Varghese N."/>
            <person name="Submissions S."/>
        </authorList>
    </citation>
    <scope>NUCLEOTIDE SEQUENCE [LARGE SCALE GENOMIC DNA]</scope>
    <source>
        <strain evidence="8">DSM 45789</strain>
    </source>
</reference>
<dbReference type="Proteomes" id="UP000198660">
    <property type="component" value="Unassembled WGS sequence"/>
</dbReference>
<feature type="domain" description="Helicase C-terminal" evidence="6">
    <location>
        <begin position="302"/>
        <end position="378"/>
    </location>
</feature>
<dbReference type="EMBL" id="FPAA01000007">
    <property type="protein sequence ID" value="SFS75119.1"/>
    <property type="molecule type" value="Genomic_DNA"/>
</dbReference>
<dbReference type="InterPro" id="IPR027417">
    <property type="entry name" value="P-loop_NTPase"/>
</dbReference>
<proteinExistence type="inferred from homology"/>
<dbReference type="RefSeq" id="WP_091837108.1">
    <property type="nucleotide sequence ID" value="NZ_FPAA01000007.1"/>
</dbReference>
<keyword evidence="4" id="KW-0067">ATP-binding</keyword>
<dbReference type="Pfam" id="PF00270">
    <property type="entry name" value="DEAD"/>
    <property type="match status" value="1"/>
</dbReference>
<comment type="similarity">
    <text evidence="5">Belongs to the DEAD box helicase family.</text>
</comment>
<dbReference type="GO" id="GO:0016787">
    <property type="term" value="F:hydrolase activity"/>
    <property type="evidence" value="ECO:0007669"/>
    <property type="project" value="UniProtKB-KW"/>
</dbReference>
<keyword evidence="8" id="KW-1185">Reference proteome</keyword>